<dbReference type="Proteomes" id="UP000593566">
    <property type="component" value="Unassembled WGS sequence"/>
</dbReference>
<dbReference type="Pfam" id="PF11913">
    <property type="entry name" value="DUF3431"/>
    <property type="match status" value="1"/>
</dbReference>
<comment type="caution">
    <text evidence="1">The sequence shown here is derived from an EMBL/GenBank/DDBJ whole genome shotgun (WGS) entry which is preliminary data.</text>
</comment>
<gene>
    <name evidence="1" type="ORF">HO133_002000</name>
</gene>
<keyword evidence="2" id="KW-1185">Reference proteome</keyword>
<accession>A0A8H6CDA1</accession>
<proteinExistence type="predicted"/>
<evidence type="ECO:0000313" key="2">
    <source>
        <dbReference type="Proteomes" id="UP000593566"/>
    </source>
</evidence>
<name>A0A8H6CDA1_9LECA</name>
<dbReference type="InterPro" id="IPR021838">
    <property type="entry name" value="DUF3431"/>
</dbReference>
<dbReference type="AlphaFoldDB" id="A0A8H6CDA1"/>
<dbReference type="PANTHER" id="PTHR37490:SF2">
    <property type="match status" value="1"/>
</dbReference>
<evidence type="ECO:0000313" key="1">
    <source>
        <dbReference type="EMBL" id="KAF6221146.1"/>
    </source>
</evidence>
<dbReference type="GeneID" id="59330414"/>
<dbReference type="RefSeq" id="XP_037150581.1">
    <property type="nucleotide sequence ID" value="XM_037292928.1"/>
</dbReference>
<reference evidence="1 2" key="1">
    <citation type="journal article" date="2020" name="Genomics">
        <title>Complete, high-quality genomes from long-read metagenomic sequencing of two wolf lichen thalli reveals enigmatic genome architecture.</title>
        <authorList>
            <person name="McKenzie S.K."/>
            <person name="Walston R.F."/>
            <person name="Allen J.L."/>
        </authorList>
    </citation>
    <scope>NUCLEOTIDE SEQUENCE [LARGE SCALE GENOMIC DNA]</scope>
    <source>
        <strain evidence="1">WasteWater1</strain>
    </source>
</reference>
<sequence>MSSLVPEHVLKQVQTFSLSSLVPEHVLKQIPGLPGYSDGHEYERLANGQHDEDSPQRATKYNYKIYASILCALLVTFLAFKGAVNTHISISTMPNTSSPTVAIPKYMPEEQINTTESQLQQINATKSNLDQIVDIPKETKALVVSARSQDVIHWMEDVQEDWIQYPYLVTEDTNPNSTLSVPANNGNEAMRYFSFIIDNYDSLPDIIAFRHGHNTTWHQRFDSAAEVNHLNLTTVHLRGYQNFNCELRVLGCDQHIYLADKQRAENATNDESNGRLSTRSDPPVDEAIYQNWDAWFGVPMPEDVTSACCAQFAVSKEAVYRRTKEKYMEYRQWLLSTNLESRYSGMVFERLWHVVFGMAPVKMLAGRAGTHNMQSIRDMFQVRSNGRRTSESFKPVLEVTAFEEQSRSRGL</sequence>
<dbReference type="PANTHER" id="PTHR37490">
    <property type="entry name" value="EXPRESSED PROTEIN"/>
    <property type="match status" value="1"/>
</dbReference>
<protein>
    <submittedName>
        <fullName evidence="1">Uncharacterized protein</fullName>
    </submittedName>
</protein>
<dbReference type="EMBL" id="JACCJB010000014">
    <property type="protein sequence ID" value="KAF6221146.1"/>
    <property type="molecule type" value="Genomic_DNA"/>
</dbReference>
<organism evidence="1 2">
    <name type="scientific">Letharia lupina</name>
    <dbReference type="NCBI Taxonomy" id="560253"/>
    <lineage>
        <taxon>Eukaryota</taxon>
        <taxon>Fungi</taxon>
        <taxon>Dikarya</taxon>
        <taxon>Ascomycota</taxon>
        <taxon>Pezizomycotina</taxon>
        <taxon>Lecanoromycetes</taxon>
        <taxon>OSLEUM clade</taxon>
        <taxon>Lecanoromycetidae</taxon>
        <taxon>Lecanorales</taxon>
        <taxon>Lecanorineae</taxon>
        <taxon>Parmeliaceae</taxon>
        <taxon>Letharia</taxon>
    </lineage>
</organism>